<comment type="caution">
    <text evidence="2">The sequence shown here is derived from an EMBL/GenBank/DDBJ whole genome shotgun (WGS) entry which is preliminary data.</text>
</comment>
<protein>
    <submittedName>
        <fullName evidence="2">Uncharacterized protein</fullName>
    </submittedName>
</protein>
<name>A0A9X2WY52_9GAMM</name>
<accession>A0A9X2WY52</accession>
<evidence type="ECO:0000256" key="1">
    <source>
        <dbReference type="SAM" id="SignalP"/>
    </source>
</evidence>
<sequence length="658" mass="70426">MKPTYLLAIPLFAGLILTACGGDDNDDDEVTPPPTPTPQLAIKGNVKGLSDTIKLELQKNGQAVETLSIQSDGTDKAFTFPTMQDEGINFAITVNTQPAAQTCSVTNGSGTLNATTAVATLVTCEDNPNAELTGILRDSPVAGINYQTETKESGITSDIGEYQYLKGEHVTFSVGAIMFPATAAANLITPTEIAAGNEITKVNILQLLQTLDKDCDVENGIQVKATSHELLADTVLDITSADFDANINAAFTTKNSGLTLISETQALTHFDSSNRNLLLGSWLFTEGEEQRTVLTFKDHSSYIMIHEHESDGGQSAASVEYGHYTWDSQTGSFSVSIIAQSDGSGGFYDEGSTVNNATVNLDKLTVSFIDNSEGDITLTRIEDKKDPLIGTWHVLDTEADNDSFVTFLPNQNYVIAHTANTDSYEGKSPQAQSGEFGRYIKDASGYKFTATVESDGPNGLYSTDSPDDYLFSSIKITAWGEMIAVQNGAEGGTFSLDYIGGFVSELVDKPSSAAGTSLGRITSVRDISGFISADIVNKPLQFDLEYASDTDNRCVTSFGNNRCGVRYTMLVQNLTENDIGDTIGDVNLTEVTSNTQINTSFSVTTAGTAAFSYNNTQTMTISPLLGKSCQGNQRALIGITDNANNLSLWQVELTPTQP</sequence>
<keyword evidence="1" id="KW-0732">Signal</keyword>
<organism evidence="2 3">
    <name type="scientific">Shewanella septentrionalis</name>
    <dbReference type="NCBI Taxonomy" id="2952223"/>
    <lineage>
        <taxon>Bacteria</taxon>
        <taxon>Pseudomonadati</taxon>
        <taxon>Pseudomonadota</taxon>
        <taxon>Gammaproteobacteria</taxon>
        <taxon>Alteromonadales</taxon>
        <taxon>Shewanellaceae</taxon>
        <taxon>Shewanella</taxon>
    </lineage>
</organism>
<dbReference type="AlphaFoldDB" id="A0A9X2WY52"/>
<reference evidence="2" key="1">
    <citation type="journal article" date="2023" name="Int. J. Syst. Evol. Microbiol.">
        <title>&lt;i&gt;Shewanella septentrionalis&lt;/i&gt; sp. nov. and &lt;i&gt;Shewanella holmiensis&lt;/i&gt; sp. nov., isolated from Baltic Sea water and sediments.</title>
        <authorList>
            <person name="Martin-Rodriguez A.J."/>
            <person name="Thorell K."/>
            <person name="Joffre E."/>
            <person name="Jensie-Markopoulos S."/>
            <person name="Moore E.R.B."/>
            <person name="Sjoling A."/>
        </authorList>
    </citation>
    <scope>NUCLEOTIDE SEQUENCE</scope>
    <source>
        <strain evidence="2">SP1W3</strain>
    </source>
</reference>
<dbReference type="Proteomes" id="UP001155604">
    <property type="component" value="Unassembled WGS sequence"/>
</dbReference>
<feature type="chain" id="PRO_5040756128" evidence="1">
    <location>
        <begin position="22"/>
        <end position="658"/>
    </location>
</feature>
<feature type="signal peptide" evidence="1">
    <location>
        <begin position="1"/>
        <end position="21"/>
    </location>
</feature>
<dbReference type="RefSeq" id="WP_261273696.1">
    <property type="nucleotide sequence ID" value="NZ_JAMTCC010000042.1"/>
</dbReference>
<proteinExistence type="predicted"/>
<gene>
    <name evidence="2" type="ORF">NE536_19155</name>
</gene>
<dbReference type="PROSITE" id="PS51257">
    <property type="entry name" value="PROKAR_LIPOPROTEIN"/>
    <property type="match status" value="1"/>
</dbReference>
<evidence type="ECO:0000313" key="3">
    <source>
        <dbReference type="Proteomes" id="UP001155604"/>
    </source>
</evidence>
<keyword evidence="3" id="KW-1185">Reference proteome</keyword>
<dbReference type="EMBL" id="JAMTCC010000042">
    <property type="protein sequence ID" value="MCT7947471.1"/>
    <property type="molecule type" value="Genomic_DNA"/>
</dbReference>
<evidence type="ECO:0000313" key="2">
    <source>
        <dbReference type="EMBL" id="MCT7947471.1"/>
    </source>
</evidence>